<reference evidence="2" key="2">
    <citation type="submission" date="2023-06" db="EMBL/GenBank/DDBJ databases">
        <authorList>
            <consortium name="Lawrence Berkeley National Laboratory"/>
            <person name="Haridas S."/>
            <person name="Hensen N."/>
            <person name="Bonometti L."/>
            <person name="Westerberg I."/>
            <person name="Brannstrom I.O."/>
            <person name="Guillou S."/>
            <person name="Cros-Aarteil S."/>
            <person name="Calhoun S."/>
            <person name="Kuo A."/>
            <person name="Mondo S."/>
            <person name="Pangilinan J."/>
            <person name="Riley R."/>
            <person name="Labutti K."/>
            <person name="Andreopoulos B."/>
            <person name="Lipzen A."/>
            <person name="Chen C."/>
            <person name="Yanf M."/>
            <person name="Daum C."/>
            <person name="Ng V."/>
            <person name="Clum A."/>
            <person name="Steindorff A."/>
            <person name="Ohm R."/>
            <person name="Martin F."/>
            <person name="Silar P."/>
            <person name="Natvig D."/>
            <person name="Lalanne C."/>
            <person name="Gautier V."/>
            <person name="Ament-Velasquez S.L."/>
            <person name="Kruys A."/>
            <person name="Hutchinson M.I."/>
            <person name="Powell A.J."/>
            <person name="Barry K."/>
            <person name="Miller A.N."/>
            <person name="Grigoriev I.V."/>
            <person name="Debuchy R."/>
            <person name="Gladieux P."/>
            <person name="Thoren M.H."/>
            <person name="Johannesson H."/>
        </authorList>
    </citation>
    <scope>NUCLEOTIDE SEQUENCE</scope>
    <source>
        <strain evidence="2">CBS 955.72</strain>
    </source>
</reference>
<organism evidence="2 3">
    <name type="scientific">Lasiosphaeria hispida</name>
    <dbReference type="NCBI Taxonomy" id="260671"/>
    <lineage>
        <taxon>Eukaryota</taxon>
        <taxon>Fungi</taxon>
        <taxon>Dikarya</taxon>
        <taxon>Ascomycota</taxon>
        <taxon>Pezizomycotina</taxon>
        <taxon>Sordariomycetes</taxon>
        <taxon>Sordariomycetidae</taxon>
        <taxon>Sordariales</taxon>
        <taxon>Lasiosphaeriaceae</taxon>
        <taxon>Lasiosphaeria</taxon>
    </lineage>
</organism>
<comment type="caution">
    <text evidence="2">The sequence shown here is derived from an EMBL/GenBank/DDBJ whole genome shotgun (WGS) entry which is preliminary data.</text>
</comment>
<name>A0AAJ0MI87_9PEZI</name>
<reference evidence="2" key="1">
    <citation type="journal article" date="2023" name="Mol. Phylogenet. Evol.">
        <title>Genome-scale phylogeny and comparative genomics of the fungal order Sordariales.</title>
        <authorList>
            <person name="Hensen N."/>
            <person name="Bonometti L."/>
            <person name="Westerberg I."/>
            <person name="Brannstrom I.O."/>
            <person name="Guillou S."/>
            <person name="Cros-Aarteil S."/>
            <person name="Calhoun S."/>
            <person name="Haridas S."/>
            <person name="Kuo A."/>
            <person name="Mondo S."/>
            <person name="Pangilinan J."/>
            <person name="Riley R."/>
            <person name="LaButti K."/>
            <person name="Andreopoulos B."/>
            <person name="Lipzen A."/>
            <person name="Chen C."/>
            <person name="Yan M."/>
            <person name="Daum C."/>
            <person name="Ng V."/>
            <person name="Clum A."/>
            <person name="Steindorff A."/>
            <person name="Ohm R.A."/>
            <person name="Martin F."/>
            <person name="Silar P."/>
            <person name="Natvig D.O."/>
            <person name="Lalanne C."/>
            <person name="Gautier V."/>
            <person name="Ament-Velasquez S.L."/>
            <person name="Kruys A."/>
            <person name="Hutchinson M.I."/>
            <person name="Powell A.J."/>
            <person name="Barry K."/>
            <person name="Miller A.N."/>
            <person name="Grigoriev I.V."/>
            <person name="Debuchy R."/>
            <person name="Gladieux P."/>
            <person name="Hiltunen Thoren M."/>
            <person name="Johannesson H."/>
        </authorList>
    </citation>
    <scope>NUCLEOTIDE SEQUENCE</scope>
    <source>
        <strain evidence="2">CBS 955.72</strain>
    </source>
</reference>
<accession>A0AAJ0MI87</accession>
<protein>
    <submittedName>
        <fullName evidence="2">Uncharacterized protein</fullName>
    </submittedName>
</protein>
<evidence type="ECO:0000256" key="1">
    <source>
        <dbReference type="SAM" id="MobiDB-lite"/>
    </source>
</evidence>
<evidence type="ECO:0000313" key="3">
    <source>
        <dbReference type="Proteomes" id="UP001275084"/>
    </source>
</evidence>
<sequence>MATPKFPIFNTSPRGPRIVKHHDNTTNPRPQQTWCGVLGRHSRAANHHHTTPHQHCSRCTTVEIEPASSHIRGRAVAAVVAPTSPKRSPSIQISPPNLGPMGLPLAHTQTQLGIDASFSPSIHVSRSTADIRIHSLINQLRLGSALDTRLVAMGSGVHPVGAARSRYPTSSNRHSSGGEGISPRCHGYTGTILSSSDTPDPPPPQGILAGRSWSRLGSGEFVMGPFKLQSYMPQHKFL</sequence>
<feature type="region of interest" description="Disordered" evidence="1">
    <location>
        <begin position="1"/>
        <end position="30"/>
    </location>
</feature>
<feature type="region of interest" description="Disordered" evidence="1">
    <location>
        <begin position="162"/>
        <end position="205"/>
    </location>
</feature>
<dbReference type="Proteomes" id="UP001275084">
    <property type="component" value="Unassembled WGS sequence"/>
</dbReference>
<proteinExistence type="predicted"/>
<evidence type="ECO:0000313" key="2">
    <source>
        <dbReference type="EMBL" id="KAK3360035.1"/>
    </source>
</evidence>
<keyword evidence="3" id="KW-1185">Reference proteome</keyword>
<dbReference type="EMBL" id="JAUIQD010000002">
    <property type="protein sequence ID" value="KAK3360035.1"/>
    <property type="molecule type" value="Genomic_DNA"/>
</dbReference>
<dbReference type="AlphaFoldDB" id="A0AAJ0MI87"/>
<gene>
    <name evidence="2" type="ORF">B0T25DRAFT_118029</name>
</gene>